<feature type="compositionally biased region" description="Low complexity" evidence="3">
    <location>
        <begin position="325"/>
        <end position="335"/>
    </location>
</feature>
<keyword evidence="5" id="KW-1185">Reference proteome</keyword>
<dbReference type="Gene3D" id="3.40.50.1820">
    <property type="entry name" value="alpha/beta hydrolase"/>
    <property type="match status" value="1"/>
</dbReference>
<dbReference type="NCBIfam" id="TIGR01840">
    <property type="entry name" value="esterase_phb"/>
    <property type="match status" value="1"/>
</dbReference>
<sequence length="361" mass="38106">MNPDFQRLMHDATRLVRSGDLAAATATIQAALAGSDTVPSPAPVPPCPGDIVIDVEAREVGEPASERKLLQDLGATYRTAEGEFVSGRSGDGRAERDYRLYVPPQAGERPLPLVVMLHGCTQDPDDFAAGTRMNEAARALGCFVLYPAQSRQANPQGCWNWFKHSHQQRGRGEASMLAAMTRHVMARHDIDPARVYVAGLSAGGAMAAILGAAYPDLYAAVGVHSGLASGAAKDLPTALAAMRSGRTGATSGAHGVPTIVFHGDADGTVHPDNGQHVIRASAGGVDGSPRAHRHQSAGRRNCTQHVHRSSTGDVLAEHWVVHGSGHAWSGGSSKGTYTDPSGPDATQEMLRFFLEHPRRAC</sequence>
<evidence type="ECO:0000313" key="5">
    <source>
        <dbReference type="Proteomes" id="UP000630528"/>
    </source>
</evidence>
<dbReference type="PANTHER" id="PTHR43037">
    <property type="entry name" value="UNNAMED PRODUCT-RELATED"/>
    <property type="match status" value="1"/>
</dbReference>
<keyword evidence="1" id="KW-0732">Signal</keyword>
<dbReference type="InterPro" id="IPR010126">
    <property type="entry name" value="Esterase_phb"/>
</dbReference>
<dbReference type="Proteomes" id="UP000630528">
    <property type="component" value="Unassembled WGS sequence"/>
</dbReference>
<dbReference type="PANTHER" id="PTHR43037:SF1">
    <property type="entry name" value="BLL1128 PROTEIN"/>
    <property type="match status" value="1"/>
</dbReference>
<dbReference type="AlphaFoldDB" id="A0A934TTA7"/>
<evidence type="ECO:0000256" key="1">
    <source>
        <dbReference type="ARBA" id="ARBA00022729"/>
    </source>
</evidence>
<dbReference type="RefSeq" id="WP_201172047.1">
    <property type="nucleotide sequence ID" value="NZ_JAEPWM010000005.1"/>
</dbReference>
<feature type="region of interest" description="Disordered" evidence="3">
    <location>
        <begin position="325"/>
        <end position="344"/>
    </location>
</feature>
<dbReference type="InterPro" id="IPR029058">
    <property type="entry name" value="AB_hydrolase_fold"/>
</dbReference>
<evidence type="ECO:0000313" key="4">
    <source>
        <dbReference type="EMBL" id="MBK6007167.1"/>
    </source>
</evidence>
<reference evidence="4" key="1">
    <citation type="journal article" date="2012" name="J. Microbiol. Biotechnol.">
        <title>Ramlibacter ginsenosidimutans sp. nov., with ginsenoside-converting activity.</title>
        <authorList>
            <person name="Wang L."/>
            <person name="An D.S."/>
            <person name="Kim S.G."/>
            <person name="Jin F.X."/>
            <person name="Kim S.C."/>
            <person name="Lee S.T."/>
            <person name="Im W.T."/>
        </authorList>
    </citation>
    <scope>NUCLEOTIDE SEQUENCE</scope>
    <source>
        <strain evidence="4">KACC 17527</strain>
    </source>
</reference>
<dbReference type="GO" id="GO:0016787">
    <property type="term" value="F:hydrolase activity"/>
    <property type="evidence" value="ECO:0007669"/>
    <property type="project" value="UniProtKB-KW"/>
</dbReference>
<dbReference type="SUPFAM" id="SSF53474">
    <property type="entry name" value="alpha/beta-Hydrolases"/>
    <property type="match status" value="1"/>
</dbReference>
<keyword evidence="2" id="KW-0378">Hydrolase</keyword>
<comment type="caution">
    <text evidence="4">The sequence shown here is derived from an EMBL/GenBank/DDBJ whole genome shotgun (WGS) entry which is preliminary data.</text>
</comment>
<reference evidence="4" key="2">
    <citation type="submission" date="2021-01" db="EMBL/GenBank/DDBJ databases">
        <authorList>
            <person name="Kang M."/>
        </authorList>
    </citation>
    <scope>NUCLEOTIDE SEQUENCE</scope>
    <source>
        <strain evidence="4">KACC 17527</strain>
    </source>
</reference>
<organism evidence="4 5">
    <name type="scientific">Ramlibacter ginsenosidimutans</name>
    <dbReference type="NCBI Taxonomy" id="502333"/>
    <lineage>
        <taxon>Bacteria</taxon>
        <taxon>Pseudomonadati</taxon>
        <taxon>Pseudomonadota</taxon>
        <taxon>Betaproteobacteria</taxon>
        <taxon>Burkholderiales</taxon>
        <taxon>Comamonadaceae</taxon>
        <taxon>Ramlibacter</taxon>
    </lineage>
</organism>
<evidence type="ECO:0000256" key="3">
    <source>
        <dbReference type="SAM" id="MobiDB-lite"/>
    </source>
</evidence>
<dbReference type="Pfam" id="PF10503">
    <property type="entry name" value="Esterase_PHB"/>
    <property type="match status" value="1"/>
</dbReference>
<feature type="region of interest" description="Disordered" evidence="3">
    <location>
        <begin position="282"/>
        <end position="305"/>
    </location>
</feature>
<gene>
    <name evidence="4" type="ORF">JJB11_13790</name>
</gene>
<protein>
    <submittedName>
        <fullName evidence="4">PHB depolymerase family esterase</fullName>
    </submittedName>
</protein>
<proteinExistence type="predicted"/>
<evidence type="ECO:0000256" key="2">
    <source>
        <dbReference type="ARBA" id="ARBA00022801"/>
    </source>
</evidence>
<dbReference type="GO" id="GO:0005576">
    <property type="term" value="C:extracellular region"/>
    <property type="evidence" value="ECO:0007669"/>
    <property type="project" value="InterPro"/>
</dbReference>
<dbReference type="EMBL" id="JAEPWM010000005">
    <property type="protein sequence ID" value="MBK6007167.1"/>
    <property type="molecule type" value="Genomic_DNA"/>
</dbReference>
<accession>A0A934TTA7</accession>
<name>A0A934TTA7_9BURK</name>
<dbReference type="InterPro" id="IPR050955">
    <property type="entry name" value="Plant_Biomass_Hydrol_Est"/>
</dbReference>